<feature type="compositionally biased region" description="Basic and acidic residues" evidence="9">
    <location>
        <begin position="85"/>
        <end position="99"/>
    </location>
</feature>
<organism evidence="12 13">
    <name type="scientific">Kwoniella newhampshirensis</name>
    <dbReference type="NCBI Taxonomy" id="1651941"/>
    <lineage>
        <taxon>Eukaryota</taxon>
        <taxon>Fungi</taxon>
        <taxon>Dikarya</taxon>
        <taxon>Basidiomycota</taxon>
        <taxon>Agaricomycotina</taxon>
        <taxon>Tremellomycetes</taxon>
        <taxon>Tremellales</taxon>
        <taxon>Cryptococcaceae</taxon>
        <taxon>Kwoniella</taxon>
    </lineage>
</organism>
<dbReference type="Pfam" id="PF03935">
    <property type="entry name" value="SKN1_KRE6_Sbg1"/>
    <property type="match status" value="2"/>
</dbReference>
<name>A0AAW0YNK0_9TREE</name>
<evidence type="ECO:0000313" key="13">
    <source>
        <dbReference type="Proteomes" id="UP001388673"/>
    </source>
</evidence>
<comment type="subcellular location">
    <subcellularLocation>
        <location evidence="1">Membrane</location>
        <topology evidence="1">Single-pass type II membrane protein</topology>
    </subcellularLocation>
</comment>
<comment type="caution">
    <text evidence="12">The sequence shown here is derived from an EMBL/GenBank/DDBJ whole genome shotgun (WGS) entry which is preliminary data.</text>
</comment>
<dbReference type="GO" id="GO:0006078">
    <property type="term" value="P:(1-&gt;6)-beta-D-glucan biosynthetic process"/>
    <property type="evidence" value="ECO:0007669"/>
    <property type="project" value="TreeGrafter"/>
</dbReference>
<protein>
    <recommendedName>
        <fullName evidence="11">GH16 domain-containing protein</fullName>
    </recommendedName>
</protein>
<dbReference type="GO" id="GO:0031505">
    <property type="term" value="P:fungal-type cell wall organization"/>
    <property type="evidence" value="ECO:0007669"/>
    <property type="project" value="TreeGrafter"/>
</dbReference>
<dbReference type="GO" id="GO:0005789">
    <property type="term" value="C:endoplasmic reticulum membrane"/>
    <property type="evidence" value="ECO:0007669"/>
    <property type="project" value="TreeGrafter"/>
</dbReference>
<gene>
    <name evidence="12" type="ORF">IAR55_002643</name>
</gene>
<dbReference type="GO" id="GO:0015926">
    <property type="term" value="F:glucosidase activity"/>
    <property type="evidence" value="ECO:0007669"/>
    <property type="project" value="TreeGrafter"/>
</dbReference>
<feature type="transmembrane region" description="Helical" evidence="10">
    <location>
        <begin position="109"/>
        <end position="132"/>
    </location>
</feature>
<dbReference type="PANTHER" id="PTHR31361">
    <property type="entry name" value="BETA-GLUCAN SYNTHESIS-ASSOCIATED PROTEIN KRE6-RELATED"/>
    <property type="match status" value="1"/>
</dbReference>
<feature type="region of interest" description="Disordered" evidence="9">
    <location>
        <begin position="1"/>
        <end position="99"/>
    </location>
</feature>
<dbReference type="RefSeq" id="XP_066803257.1">
    <property type="nucleotide sequence ID" value="XM_066945756.1"/>
</dbReference>
<evidence type="ECO:0000256" key="8">
    <source>
        <dbReference type="ARBA" id="ARBA00023316"/>
    </source>
</evidence>
<evidence type="ECO:0000256" key="3">
    <source>
        <dbReference type="ARBA" id="ARBA00022692"/>
    </source>
</evidence>
<keyword evidence="6 10" id="KW-0472">Membrane</keyword>
<dbReference type="PROSITE" id="PS51762">
    <property type="entry name" value="GH16_2"/>
    <property type="match status" value="1"/>
</dbReference>
<accession>A0AAW0YNK0</accession>
<dbReference type="GeneID" id="92179901"/>
<evidence type="ECO:0000256" key="10">
    <source>
        <dbReference type="SAM" id="Phobius"/>
    </source>
</evidence>
<evidence type="ECO:0000313" key="12">
    <source>
        <dbReference type="EMBL" id="KAK8858416.1"/>
    </source>
</evidence>
<comment type="similarity">
    <text evidence="2">Belongs to the SKN1/KRE6 family.</text>
</comment>
<dbReference type="KEGG" id="kne:92179901"/>
<dbReference type="EMBL" id="JBCAWK010000005">
    <property type="protein sequence ID" value="KAK8858416.1"/>
    <property type="molecule type" value="Genomic_DNA"/>
</dbReference>
<keyword evidence="4" id="KW-0735">Signal-anchor</keyword>
<keyword evidence="5 10" id="KW-1133">Transmembrane helix</keyword>
<dbReference type="FunFam" id="2.60.120.200:FF:000135">
    <property type="entry name" value="Related to KRE6-glucan synthase subunit"/>
    <property type="match status" value="1"/>
</dbReference>
<evidence type="ECO:0000256" key="4">
    <source>
        <dbReference type="ARBA" id="ARBA00022968"/>
    </source>
</evidence>
<evidence type="ECO:0000256" key="9">
    <source>
        <dbReference type="SAM" id="MobiDB-lite"/>
    </source>
</evidence>
<dbReference type="InterPro" id="IPR005629">
    <property type="entry name" value="Skn1/Kre6/Sbg1"/>
</dbReference>
<evidence type="ECO:0000256" key="6">
    <source>
        <dbReference type="ARBA" id="ARBA00023136"/>
    </source>
</evidence>
<keyword evidence="3 10" id="KW-0812">Transmembrane</keyword>
<keyword evidence="13" id="KW-1185">Reference proteome</keyword>
<dbReference type="PANTHER" id="PTHR31361:SF15">
    <property type="entry name" value="GH16 DOMAIN-CONTAINING PROTEIN"/>
    <property type="match status" value="1"/>
</dbReference>
<evidence type="ECO:0000256" key="5">
    <source>
        <dbReference type="ARBA" id="ARBA00022989"/>
    </source>
</evidence>
<dbReference type="AlphaFoldDB" id="A0AAW0YNK0"/>
<evidence type="ECO:0000256" key="2">
    <source>
        <dbReference type="ARBA" id="ARBA00010962"/>
    </source>
</evidence>
<reference evidence="12 13" key="1">
    <citation type="journal article" date="2024" name="bioRxiv">
        <title>Comparative genomics of Cryptococcus and Kwoniella reveals pathogenesis evolution and contrasting karyotype dynamics via intercentromeric recombination or chromosome fusion.</title>
        <authorList>
            <person name="Coelho M.A."/>
            <person name="David-Palma M."/>
            <person name="Shea T."/>
            <person name="Bowers K."/>
            <person name="McGinley-Smith S."/>
            <person name="Mohammad A.W."/>
            <person name="Gnirke A."/>
            <person name="Yurkov A.M."/>
            <person name="Nowrousian M."/>
            <person name="Sun S."/>
            <person name="Cuomo C.A."/>
            <person name="Heitman J."/>
        </authorList>
    </citation>
    <scope>NUCLEOTIDE SEQUENCE [LARGE SCALE GENOMIC DNA]</scope>
    <source>
        <strain evidence="12 13">CBS 13917</strain>
    </source>
</reference>
<keyword evidence="7" id="KW-0325">Glycoprotein</keyword>
<dbReference type="Gene3D" id="2.60.120.200">
    <property type="match status" value="1"/>
</dbReference>
<keyword evidence="8" id="KW-0961">Cell wall biogenesis/degradation</keyword>
<evidence type="ECO:0000256" key="1">
    <source>
        <dbReference type="ARBA" id="ARBA00004606"/>
    </source>
</evidence>
<proteinExistence type="inferred from homology"/>
<dbReference type="SUPFAM" id="SSF49899">
    <property type="entry name" value="Concanavalin A-like lectins/glucanases"/>
    <property type="match status" value="1"/>
</dbReference>
<feature type="compositionally biased region" description="Polar residues" evidence="9">
    <location>
        <begin position="32"/>
        <end position="50"/>
    </location>
</feature>
<dbReference type="InterPro" id="IPR000757">
    <property type="entry name" value="Beta-glucanase-like"/>
</dbReference>
<dbReference type="InterPro" id="IPR013320">
    <property type="entry name" value="ConA-like_dom_sf"/>
</dbReference>
<dbReference type="Proteomes" id="UP001388673">
    <property type="component" value="Unassembled WGS sequence"/>
</dbReference>
<dbReference type="GO" id="GO:0005886">
    <property type="term" value="C:plasma membrane"/>
    <property type="evidence" value="ECO:0007669"/>
    <property type="project" value="TreeGrafter"/>
</dbReference>
<sequence length="553" mass="61084">MSYQTLPPKDFRPPRLPPKHPTHAMANPPAPTSTRRYGPSVTSSPANQHSPMLGGESTGGQRNKQAFSDPLGWGAGLSSDPEADDYLHNPDPKRDKKHDRGTIFTTRGLMNIGCLFMLVLCLITLFAGYPIITFYTENRLSTGGAYNLGGINSTGQIPLIQNFPTVIDPDTPQDVYTRTGFDGETYHLAFSDEFNKDGRTFFPGDDPYWTAVDIHYWPTGDFEWYDPSAITTRDGHLVITQTQEPIHDLNWKSGMLQSWNQMCFQYSIYFEISVSLPGNNHVSGFWPGVWMMGNLGRPGYGATTEGTWPYTYDSCDVGTLPNQTSPDGTGPIAALTSGANGGPISYIPRGEVSQSAQVAPFDFGYQYLNTTAGATQYDLTKTKWNSYKGGPYQEAVSSVTYIDNSVYRGTSGQFATYAFEMFSDPTDRSKGSITWVSEGVKSWVLNPAAIGPSEDMQIGQRLIAEEPMSMIINFGMSNNFSPVDFAHLIWPAEMLVDWVRVYQRSEGRMGCDPADRPTAAYIASHANAYNNPNLTNWADAGYTFPKNSLKDTC</sequence>
<evidence type="ECO:0000256" key="7">
    <source>
        <dbReference type="ARBA" id="ARBA00023180"/>
    </source>
</evidence>
<evidence type="ECO:0000259" key="11">
    <source>
        <dbReference type="PROSITE" id="PS51762"/>
    </source>
</evidence>
<feature type="domain" description="GH16" evidence="11">
    <location>
        <begin position="179"/>
        <end position="507"/>
    </location>
</feature>